<dbReference type="Proteomes" id="UP000319852">
    <property type="component" value="Chromosome"/>
</dbReference>
<gene>
    <name evidence="3" type="ORF">HG15A2_35470</name>
</gene>
<dbReference type="AlphaFoldDB" id="A0A517MZA1"/>
<feature type="compositionally biased region" description="Polar residues" evidence="1">
    <location>
        <begin position="58"/>
        <end position="74"/>
    </location>
</feature>
<evidence type="ECO:0000313" key="3">
    <source>
        <dbReference type="EMBL" id="QDT00212.1"/>
    </source>
</evidence>
<protein>
    <submittedName>
        <fullName evidence="3">Uncharacterized protein</fullName>
    </submittedName>
</protein>
<dbReference type="KEGG" id="amob:HG15A2_35470"/>
<feature type="transmembrane region" description="Helical" evidence="2">
    <location>
        <begin position="29"/>
        <end position="47"/>
    </location>
</feature>
<feature type="region of interest" description="Disordered" evidence="1">
    <location>
        <begin position="51"/>
        <end position="90"/>
    </location>
</feature>
<evidence type="ECO:0000313" key="4">
    <source>
        <dbReference type="Proteomes" id="UP000319852"/>
    </source>
</evidence>
<dbReference type="RefSeq" id="WP_145061569.1">
    <property type="nucleotide sequence ID" value="NZ_CP036263.1"/>
</dbReference>
<organism evidence="3 4">
    <name type="scientific">Adhaeretor mobilis</name>
    <dbReference type="NCBI Taxonomy" id="1930276"/>
    <lineage>
        <taxon>Bacteria</taxon>
        <taxon>Pseudomonadati</taxon>
        <taxon>Planctomycetota</taxon>
        <taxon>Planctomycetia</taxon>
        <taxon>Pirellulales</taxon>
        <taxon>Lacipirellulaceae</taxon>
        <taxon>Adhaeretor</taxon>
    </lineage>
</organism>
<accession>A0A517MZA1</accession>
<reference evidence="3 4" key="1">
    <citation type="submission" date="2019-02" db="EMBL/GenBank/DDBJ databases">
        <title>Deep-cultivation of Planctomycetes and their phenomic and genomic characterization uncovers novel biology.</title>
        <authorList>
            <person name="Wiegand S."/>
            <person name="Jogler M."/>
            <person name="Boedeker C."/>
            <person name="Pinto D."/>
            <person name="Vollmers J."/>
            <person name="Rivas-Marin E."/>
            <person name="Kohn T."/>
            <person name="Peeters S.H."/>
            <person name="Heuer A."/>
            <person name="Rast P."/>
            <person name="Oberbeckmann S."/>
            <person name="Bunk B."/>
            <person name="Jeske O."/>
            <person name="Meyerdierks A."/>
            <person name="Storesund J.E."/>
            <person name="Kallscheuer N."/>
            <person name="Luecker S."/>
            <person name="Lage O.M."/>
            <person name="Pohl T."/>
            <person name="Merkel B.J."/>
            <person name="Hornburger P."/>
            <person name="Mueller R.-W."/>
            <person name="Bruemmer F."/>
            <person name="Labrenz M."/>
            <person name="Spormann A.M."/>
            <person name="Op den Camp H."/>
            <person name="Overmann J."/>
            <person name="Amann R."/>
            <person name="Jetten M.S.M."/>
            <person name="Mascher T."/>
            <person name="Medema M.H."/>
            <person name="Devos D.P."/>
            <person name="Kaster A.-K."/>
            <person name="Ovreas L."/>
            <person name="Rohde M."/>
            <person name="Galperin M.Y."/>
            <person name="Jogler C."/>
        </authorList>
    </citation>
    <scope>NUCLEOTIDE SEQUENCE [LARGE SCALE GENOMIC DNA]</scope>
    <source>
        <strain evidence="3 4">HG15A2</strain>
    </source>
</reference>
<name>A0A517MZA1_9BACT</name>
<feature type="region of interest" description="Disordered" evidence="1">
    <location>
        <begin position="1"/>
        <end position="25"/>
    </location>
</feature>
<dbReference type="OrthoDB" id="9838975at2"/>
<keyword evidence="2" id="KW-0812">Transmembrane</keyword>
<keyword evidence="2" id="KW-1133">Transmembrane helix</keyword>
<evidence type="ECO:0000256" key="1">
    <source>
        <dbReference type="SAM" id="MobiDB-lite"/>
    </source>
</evidence>
<keyword evidence="2" id="KW-0472">Membrane</keyword>
<sequence length="406" mass="45171">MLESSESSARENSSESSPTNTEKQARLKLAAAGVPVVALLAVLAIWLPEWRGTESPGGRNTQIEVGTKEATTAPTRRESEAQVASEEGSENAVQGTVRWVRTISSIPDKDFELAAAHDQALRDSCEALPAGDAVLLDGFQPHLTKHDDREYSEAVSALSTRRPIFTVGLDMFSIDQKNLPTLSGRSILSYLQSNYICLQVRIQKKAGSEDLFLHHRPIACVAKFKGTQLTQDLTAGMTSSLDNYRSLGMYLPKNQRPTPSNLRTLVLIHKGEGLDKEEKAFDKYELVFIRARQDRSDSEKLELHAFTTTDNRTMLHYLNCDEHPDDNDDCSIKTMIHFTKYSHAGLYPSESETRDTQFNDRSEYNMAALESYAEAQGWEDGPLKHLNQVLDDLIDGKVPVSPRGSP</sequence>
<proteinExistence type="predicted"/>
<dbReference type="EMBL" id="CP036263">
    <property type="protein sequence ID" value="QDT00212.1"/>
    <property type="molecule type" value="Genomic_DNA"/>
</dbReference>
<evidence type="ECO:0000256" key="2">
    <source>
        <dbReference type="SAM" id="Phobius"/>
    </source>
</evidence>
<keyword evidence="4" id="KW-1185">Reference proteome</keyword>